<feature type="signal peptide" evidence="1">
    <location>
        <begin position="1"/>
        <end position="28"/>
    </location>
</feature>
<sequence length="77" mass="8328">MASRVVSPIHALVLLISRAAMFICKVYSTLENGIEKPTGFSGSNKKIKLITKRYSQTGNQASPKVVFCSVVASDLLL</sequence>
<feature type="chain" id="PRO_5020512230" description="Secreted protein" evidence="1">
    <location>
        <begin position="29"/>
        <end position="77"/>
    </location>
</feature>
<evidence type="ECO:0000313" key="3">
    <source>
        <dbReference type="Proteomes" id="UP000317650"/>
    </source>
</evidence>
<evidence type="ECO:0000256" key="1">
    <source>
        <dbReference type="SAM" id="SignalP"/>
    </source>
</evidence>
<evidence type="ECO:0000313" key="2">
    <source>
        <dbReference type="EMBL" id="THU67898.1"/>
    </source>
</evidence>
<proteinExistence type="predicted"/>
<dbReference type="Proteomes" id="UP000317650">
    <property type="component" value="Chromosome 5"/>
</dbReference>
<keyword evidence="1" id="KW-0732">Signal</keyword>
<accession>A0A4S8JZX7</accession>
<gene>
    <name evidence="2" type="ORF">C4D60_Mb05t29570</name>
</gene>
<reference evidence="2 3" key="1">
    <citation type="journal article" date="2019" name="Nat. Plants">
        <title>Genome sequencing of Musa balbisiana reveals subgenome evolution and function divergence in polyploid bananas.</title>
        <authorList>
            <person name="Yao X."/>
        </authorList>
    </citation>
    <scope>NUCLEOTIDE SEQUENCE [LARGE SCALE GENOMIC DNA]</scope>
    <source>
        <strain evidence="3">cv. DH-PKW</strain>
        <tissue evidence="2">Leaves</tissue>
    </source>
</reference>
<dbReference type="AlphaFoldDB" id="A0A4S8JZX7"/>
<protein>
    <recommendedName>
        <fullName evidence="4">Secreted protein</fullName>
    </recommendedName>
</protein>
<comment type="caution">
    <text evidence="2">The sequence shown here is derived from an EMBL/GenBank/DDBJ whole genome shotgun (WGS) entry which is preliminary data.</text>
</comment>
<organism evidence="2 3">
    <name type="scientific">Musa balbisiana</name>
    <name type="common">Banana</name>
    <dbReference type="NCBI Taxonomy" id="52838"/>
    <lineage>
        <taxon>Eukaryota</taxon>
        <taxon>Viridiplantae</taxon>
        <taxon>Streptophyta</taxon>
        <taxon>Embryophyta</taxon>
        <taxon>Tracheophyta</taxon>
        <taxon>Spermatophyta</taxon>
        <taxon>Magnoliopsida</taxon>
        <taxon>Liliopsida</taxon>
        <taxon>Zingiberales</taxon>
        <taxon>Musaceae</taxon>
        <taxon>Musa</taxon>
    </lineage>
</organism>
<keyword evidence="3" id="KW-1185">Reference proteome</keyword>
<name>A0A4S8JZX7_MUSBA</name>
<dbReference type="EMBL" id="PYDT01000003">
    <property type="protein sequence ID" value="THU67898.1"/>
    <property type="molecule type" value="Genomic_DNA"/>
</dbReference>
<evidence type="ECO:0008006" key="4">
    <source>
        <dbReference type="Google" id="ProtNLM"/>
    </source>
</evidence>